<feature type="domain" description="Complex 1 LYR protein" evidence="1">
    <location>
        <begin position="4"/>
        <end position="57"/>
    </location>
</feature>
<keyword evidence="3" id="KW-1185">Reference proteome</keyword>
<dbReference type="GeneID" id="5000771"/>
<accession>A4RU82</accession>
<protein>
    <recommendedName>
        <fullName evidence="1">Complex 1 LYR protein domain-containing protein</fullName>
    </recommendedName>
</protein>
<name>A4RU82_OSTLU</name>
<dbReference type="EMBL" id="CP000583">
    <property type="protein sequence ID" value="ABO95206.1"/>
    <property type="molecule type" value="Genomic_DNA"/>
</dbReference>
<dbReference type="Proteomes" id="UP000001568">
    <property type="component" value="Chromosome 3"/>
</dbReference>
<dbReference type="InterPro" id="IPR008011">
    <property type="entry name" value="Complex1_LYR_dom"/>
</dbReference>
<reference evidence="2 3" key="1">
    <citation type="journal article" date="2007" name="Proc. Natl. Acad. Sci. U.S.A.">
        <title>The tiny eukaryote Ostreococcus provides genomic insights into the paradox of plankton speciation.</title>
        <authorList>
            <person name="Palenik B."/>
            <person name="Grimwood J."/>
            <person name="Aerts A."/>
            <person name="Rouze P."/>
            <person name="Salamov A."/>
            <person name="Putnam N."/>
            <person name="Dupont C."/>
            <person name="Jorgensen R."/>
            <person name="Derelle E."/>
            <person name="Rombauts S."/>
            <person name="Zhou K."/>
            <person name="Otillar R."/>
            <person name="Merchant S.S."/>
            <person name="Podell S."/>
            <person name="Gaasterland T."/>
            <person name="Napoli C."/>
            <person name="Gendler K."/>
            <person name="Manuell A."/>
            <person name="Tai V."/>
            <person name="Vallon O."/>
            <person name="Piganeau G."/>
            <person name="Jancek S."/>
            <person name="Heijde M."/>
            <person name="Jabbari K."/>
            <person name="Bowler C."/>
            <person name="Lohr M."/>
            <person name="Robbens S."/>
            <person name="Werner G."/>
            <person name="Dubchak I."/>
            <person name="Pazour G.J."/>
            <person name="Ren Q."/>
            <person name="Paulsen I."/>
            <person name="Delwiche C."/>
            <person name="Schmutz J."/>
            <person name="Rokhsar D."/>
            <person name="Van de Peer Y."/>
            <person name="Moreau H."/>
            <person name="Grigoriev I.V."/>
        </authorList>
    </citation>
    <scope>NUCLEOTIDE SEQUENCE [LARGE SCALE GENOMIC DNA]</scope>
    <source>
        <strain evidence="2 3">CCE9901</strain>
    </source>
</reference>
<dbReference type="OMA" id="EKDPFGQ"/>
<dbReference type="HOGENOM" id="CLU_2546701_0_0_1"/>
<dbReference type="OrthoDB" id="275715at2759"/>
<proteinExistence type="predicted"/>
<sequence length="83" mass="9470">MDTVRLYRAVLKSATKFPSKNKMAIVEEIKVEFRQKRELTDAKEIEKAVAMARDGLDRLNAFSNMDSKSNQWQVSLKGPHTGD</sequence>
<dbReference type="AlphaFoldDB" id="A4RU82"/>
<dbReference type="Pfam" id="PF05347">
    <property type="entry name" value="Complex1_LYR"/>
    <property type="match status" value="1"/>
</dbReference>
<dbReference type="eggNOG" id="ENOG502SD8U">
    <property type="taxonomic scope" value="Eukaryota"/>
</dbReference>
<gene>
    <name evidence="2" type="ORF">OSTLU_30529</name>
</gene>
<dbReference type="KEGG" id="olu:OSTLU_30529"/>
<dbReference type="Gramene" id="ABO95206">
    <property type="protein sequence ID" value="ABO95206"/>
    <property type="gene ID" value="OSTLU_30529"/>
</dbReference>
<dbReference type="CDD" id="cd20251">
    <property type="entry name" value="Complex1_LYR_SF"/>
    <property type="match status" value="1"/>
</dbReference>
<evidence type="ECO:0000313" key="3">
    <source>
        <dbReference type="Proteomes" id="UP000001568"/>
    </source>
</evidence>
<organism evidence="2 3">
    <name type="scientific">Ostreococcus lucimarinus (strain CCE9901)</name>
    <dbReference type="NCBI Taxonomy" id="436017"/>
    <lineage>
        <taxon>Eukaryota</taxon>
        <taxon>Viridiplantae</taxon>
        <taxon>Chlorophyta</taxon>
        <taxon>Mamiellophyceae</taxon>
        <taxon>Mamiellales</taxon>
        <taxon>Bathycoccaceae</taxon>
        <taxon>Ostreococcus</taxon>
    </lineage>
</organism>
<evidence type="ECO:0000259" key="1">
    <source>
        <dbReference type="Pfam" id="PF05347"/>
    </source>
</evidence>
<dbReference type="STRING" id="436017.A4RU82"/>
<dbReference type="RefSeq" id="XP_001416913.1">
    <property type="nucleotide sequence ID" value="XM_001416876.1"/>
</dbReference>
<evidence type="ECO:0000313" key="2">
    <source>
        <dbReference type="EMBL" id="ABO95206.1"/>
    </source>
</evidence>